<feature type="domain" description="5'-3' DNA helicase ZGRF1-like N-terminal" evidence="2">
    <location>
        <begin position="58"/>
        <end position="135"/>
    </location>
</feature>
<dbReference type="GO" id="GO:0006302">
    <property type="term" value="P:double-strand break repair"/>
    <property type="evidence" value="ECO:0007669"/>
    <property type="project" value="TreeGrafter"/>
</dbReference>
<dbReference type="EMBL" id="JAUIZM010000005">
    <property type="protein sequence ID" value="KAK1382331.1"/>
    <property type="molecule type" value="Genomic_DNA"/>
</dbReference>
<dbReference type="InterPro" id="IPR052800">
    <property type="entry name" value="DNA_Repair_Helicase_ZGRF1"/>
</dbReference>
<feature type="region of interest" description="Disordered" evidence="1">
    <location>
        <begin position="1"/>
        <end position="27"/>
    </location>
</feature>
<dbReference type="GO" id="GO:0005634">
    <property type="term" value="C:nucleus"/>
    <property type="evidence" value="ECO:0007669"/>
    <property type="project" value="TreeGrafter"/>
</dbReference>
<proteinExistence type="predicted"/>
<dbReference type="Proteomes" id="UP001237642">
    <property type="component" value="Unassembled WGS sequence"/>
</dbReference>
<feature type="compositionally biased region" description="Basic residues" evidence="1">
    <location>
        <begin position="1"/>
        <end position="10"/>
    </location>
</feature>
<dbReference type="PANTHER" id="PTHR28535:SF1">
    <property type="entry name" value="PROTEIN ZGRF1"/>
    <property type="match status" value="1"/>
</dbReference>
<protein>
    <recommendedName>
        <fullName evidence="2">5'-3' DNA helicase ZGRF1-like N-terminal domain-containing protein</fullName>
    </recommendedName>
</protein>
<evidence type="ECO:0000256" key="1">
    <source>
        <dbReference type="SAM" id="MobiDB-lite"/>
    </source>
</evidence>
<dbReference type="AlphaFoldDB" id="A0AAD8IC42"/>
<evidence type="ECO:0000313" key="4">
    <source>
        <dbReference type="Proteomes" id="UP001237642"/>
    </source>
</evidence>
<comment type="caution">
    <text evidence="3">The sequence shown here is derived from an EMBL/GenBank/DDBJ whole genome shotgun (WGS) entry which is preliminary data.</text>
</comment>
<dbReference type="PANTHER" id="PTHR28535">
    <property type="entry name" value="ZINC FINGER GRF-TYPE CONTAINING 1"/>
    <property type="match status" value="1"/>
</dbReference>
<evidence type="ECO:0000259" key="2">
    <source>
        <dbReference type="Pfam" id="PF10382"/>
    </source>
</evidence>
<keyword evidence="4" id="KW-1185">Reference proteome</keyword>
<dbReference type="InterPro" id="IPR018838">
    <property type="entry name" value="ZGRF1-like_N"/>
</dbReference>
<feature type="domain" description="5'-3' DNA helicase ZGRF1-like N-terminal" evidence="2">
    <location>
        <begin position="192"/>
        <end position="269"/>
    </location>
</feature>
<dbReference type="GO" id="GO:0035861">
    <property type="term" value="C:site of double-strand break"/>
    <property type="evidence" value="ECO:0007669"/>
    <property type="project" value="TreeGrafter"/>
</dbReference>
<reference evidence="3" key="2">
    <citation type="submission" date="2023-05" db="EMBL/GenBank/DDBJ databases">
        <authorList>
            <person name="Schelkunov M.I."/>
        </authorList>
    </citation>
    <scope>NUCLEOTIDE SEQUENCE</scope>
    <source>
        <strain evidence="3">Hsosn_3</strain>
        <tissue evidence="3">Leaf</tissue>
    </source>
</reference>
<accession>A0AAD8IC42</accession>
<feature type="domain" description="5'-3' DNA helicase ZGRF1-like N-terminal" evidence="2">
    <location>
        <begin position="288"/>
        <end position="366"/>
    </location>
</feature>
<sequence>MYRPKFKVKSGSKTDLGVRGSSKNLSPSQKIIRDYKRSERNKYIASPTCPDTPKTSTTEWQVLYTTHLTQKAKKFHDGILKVSECGSQRRQVFLYDENWRLLDSRFLKSDENVRSGESLKLDGHMVDIGNLKGDNEPHEESKLLGGDCVVVRETGIRHQQVQAQTNFHDYRRSEPNKYSASLLDASKTSTSEWQVLYTTQLTQKAKKFHDGILKLSVCGSQKRQVFLYDESGRLLDSRFLKSDENVKSGESLKLDGHLVNVEDLKGDDEALEESKLPGGDCAVAGEIEWDAMYTAQVTQRSKKYHSGIIKLASCGSYRMQATLLAEDGTTLCRRYLKLSEHLSSGSEFQFPSYLVEVGEPRKRHDANLRNGGLVSEDKASLVSRCNVDSVKIIERTIASKFSADELQSKGSPHKEPDPVFTRYRAEKSKQSKETSVAGLQSKESLWKEPDSVIRSFRNEIKPSGEISIKKPLRDVHGILSVLKKPLTQECSISIKREFPEEGDALHTSDIVHIEIQNSVQGKLVDDSRGQCSVLEDSNGDIADIISSHEREDPELKILTSAFSLCDSNKQKPTSTVLTSQIVDDDSGFQPPIVSVMHDGSSAKENINNNQESIFSKESSRFSFGQPLKEVKRKKLSQLSADCLGIGSRSDTASDPCNVDNKNFSTVVTDEFPSFDLGF</sequence>
<organism evidence="3 4">
    <name type="scientific">Heracleum sosnowskyi</name>
    <dbReference type="NCBI Taxonomy" id="360622"/>
    <lineage>
        <taxon>Eukaryota</taxon>
        <taxon>Viridiplantae</taxon>
        <taxon>Streptophyta</taxon>
        <taxon>Embryophyta</taxon>
        <taxon>Tracheophyta</taxon>
        <taxon>Spermatophyta</taxon>
        <taxon>Magnoliopsida</taxon>
        <taxon>eudicotyledons</taxon>
        <taxon>Gunneridae</taxon>
        <taxon>Pentapetalae</taxon>
        <taxon>asterids</taxon>
        <taxon>campanulids</taxon>
        <taxon>Apiales</taxon>
        <taxon>Apiaceae</taxon>
        <taxon>Apioideae</taxon>
        <taxon>apioid superclade</taxon>
        <taxon>Tordylieae</taxon>
        <taxon>Tordyliinae</taxon>
        <taxon>Heracleum</taxon>
    </lineage>
</organism>
<evidence type="ECO:0000313" key="3">
    <source>
        <dbReference type="EMBL" id="KAK1382331.1"/>
    </source>
</evidence>
<dbReference type="Pfam" id="PF10382">
    <property type="entry name" value="ZGRF1-like_N"/>
    <property type="match status" value="3"/>
</dbReference>
<gene>
    <name evidence="3" type="ORF">POM88_020066</name>
</gene>
<name>A0AAD8IC42_9APIA</name>
<reference evidence="3" key="1">
    <citation type="submission" date="2023-02" db="EMBL/GenBank/DDBJ databases">
        <title>Genome of toxic invasive species Heracleum sosnowskyi carries increased number of genes despite the absence of recent whole-genome duplications.</title>
        <authorList>
            <person name="Schelkunov M."/>
            <person name="Shtratnikova V."/>
            <person name="Makarenko M."/>
            <person name="Klepikova A."/>
            <person name="Omelchenko D."/>
            <person name="Novikova G."/>
            <person name="Obukhova E."/>
            <person name="Bogdanov V."/>
            <person name="Penin A."/>
            <person name="Logacheva M."/>
        </authorList>
    </citation>
    <scope>NUCLEOTIDE SEQUENCE</scope>
    <source>
        <strain evidence="3">Hsosn_3</strain>
        <tissue evidence="3">Leaf</tissue>
    </source>
</reference>